<evidence type="ECO:0000313" key="1">
    <source>
        <dbReference type="EMBL" id="EGF25726.1"/>
    </source>
</evidence>
<name>F2AXA0_RHOBT</name>
<dbReference type="EMBL" id="AFAR01000214">
    <property type="protein sequence ID" value="EGF25726.1"/>
    <property type="molecule type" value="Genomic_DNA"/>
</dbReference>
<protein>
    <submittedName>
        <fullName evidence="1">Uncharacterized protein</fullName>
    </submittedName>
</protein>
<accession>F2AXA0</accession>
<comment type="caution">
    <text evidence="1">The sequence shown here is derived from an EMBL/GenBank/DDBJ whole genome shotgun (WGS) entry which is preliminary data.</text>
</comment>
<gene>
    <name evidence="1" type="ORF">RBWH47_05136</name>
</gene>
<reference evidence="1 2" key="1">
    <citation type="journal article" date="2013" name="Mar. Genomics">
        <title>Expression of sulfatases in Rhodopirellula baltica and the diversity of sulfatases in the genus Rhodopirellula.</title>
        <authorList>
            <person name="Wegner C.E."/>
            <person name="Richter-Heitmann T."/>
            <person name="Klindworth A."/>
            <person name="Klockow C."/>
            <person name="Richter M."/>
            <person name="Achstetter T."/>
            <person name="Glockner F.O."/>
            <person name="Harder J."/>
        </authorList>
    </citation>
    <scope>NUCLEOTIDE SEQUENCE [LARGE SCALE GENOMIC DNA]</scope>
    <source>
        <strain evidence="1 2">WH47</strain>
    </source>
</reference>
<dbReference type="Proteomes" id="UP000006222">
    <property type="component" value="Unassembled WGS sequence"/>
</dbReference>
<proteinExistence type="predicted"/>
<evidence type="ECO:0000313" key="2">
    <source>
        <dbReference type="Proteomes" id="UP000006222"/>
    </source>
</evidence>
<dbReference type="AlphaFoldDB" id="F2AXA0"/>
<sequence>MSGFTFGERNSIRSCEKVHWLEDTSRRRNCGLSGFAHRSGGLLRPI</sequence>
<organism evidence="1 2">
    <name type="scientific">Rhodopirellula baltica WH47</name>
    <dbReference type="NCBI Taxonomy" id="991778"/>
    <lineage>
        <taxon>Bacteria</taxon>
        <taxon>Pseudomonadati</taxon>
        <taxon>Planctomycetota</taxon>
        <taxon>Planctomycetia</taxon>
        <taxon>Pirellulales</taxon>
        <taxon>Pirellulaceae</taxon>
        <taxon>Rhodopirellula</taxon>
    </lineage>
</organism>